<evidence type="ECO:0000256" key="1">
    <source>
        <dbReference type="SAM" id="MobiDB-lite"/>
    </source>
</evidence>
<name>A0AAD8L4E1_TARER</name>
<feature type="compositionally biased region" description="Basic residues" evidence="1">
    <location>
        <begin position="37"/>
        <end position="51"/>
    </location>
</feature>
<dbReference type="EMBL" id="JAUHHV010000002">
    <property type="protein sequence ID" value="KAK1432833.1"/>
    <property type="molecule type" value="Genomic_DNA"/>
</dbReference>
<reference evidence="2" key="1">
    <citation type="journal article" date="2023" name="bioRxiv">
        <title>Improved chromosome-level genome assembly for marigold (Tagetes erecta).</title>
        <authorList>
            <person name="Jiang F."/>
            <person name="Yuan L."/>
            <person name="Wang S."/>
            <person name="Wang H."/>
            <person name="Xu D."/>
            <person name="Wang A."/>
            <person name="Fan W."/>
        </authorList>
    </citation>
    <scope>NUCLEOTIDE SEQUENCE</scope>
    <source>
        <strain evidence="2">WSJ</strain>
        <tissue evidence="2">Leaf</tissue>
    </source>
</reference>
<comment type="caution">
    <text evidence="2">The sequence shown here is derived from an EMBL/GenBank/DDBJ whole genome shotgun (WGS) entry which is preliminary data.</text>
</comment>
<feature type="region of interest" description="Disordered" evidence="1">
    <location>
        <begin position="30"/>
        <end position="69"/>
    </location>
</feature>
<sequence>MGVCGSKAKGCVPVGLGHKKHEDAAAVDGETTPKANVRTHGRKRRRRIGRRSRTEAANRCSSRNKFDSSSSAVAAAVAVASNSMDRSCRNSTFQGNSDSWYDTPVGIDSDGDEDFPALKMIWYLKTVPLVHQ</sequence>
<keyword evidence="3" id="KW-1185">Reference proteome</keyword>
<proteinExistence type="predicted"/>
<evidence type="ECO:0000313" key="2">
    <source>
        <dbReference type="EMBL" id="KAK1432833.1"/>
    </source>
</evidence>
<dbReference type="Proteomes" id="UP001229421">
    <property type="component" value="Unassembled WGS sequence"/>
</dbReference>
<gene>
    <name evidence="2" type="ORF">QVD17_09735</name>
</gene>
<evidence type="ECO:0000313" key="3">
    <source>
        <dbReference type="Proteomes" id="UP001229421"/>
    </source>
</evidence>
<organism evidence="2 3">
    <name type="scientific">Tagetes erecta</name>
    <name type="common">African marigold</name>
    <dbReference type="NCBI Taxonomy" id="13708"/>
    <lineage>
        <taxon>Eukaryota</taxon>
        <taxon>Viridiplantae</taxon>
        <taxon>Streptophyta</taxon>
        <taxon>Embryophyta</taxon>
        <taxon>Tracheophyta</taxon>
        <taxon>Spermatophyta</taxon>
        <taxon>Magnoliopsida</taxon>
        <taxon>eudicotyledons</taxon>
        <taxon>Gunneridae</taxon>
        <taxon>Pentapetalae</taxon>
        <taxon>asterids</taxon>
        <taxon>campanulids</taxon>
        <taxon>Asterales</taxon>
        <taxon>Asteraceae</taxon>
        <taxon>Asteroideae</taxon>
        <taxon>Heliantheae alliance</taxon>
        <taxon>Tageteae</taxon>
        <taxon>Tagetes</taxon>
    </lineage>
</organism>
<protein>
    <submittedName>
        <fullName evidence="2">Uncharacterized protein</fullName>
    </submittedName>
</protein>
<accession>A0AAD8L4E1</accession>
<dbReference type="AlphaFoldDB" id="A0AAD8L4E1"/>